<dbReference type="InterPro" id="IPR039421">
    <property type="entry name" value="Type_1_exporter"/>
</dbReference>
<gene>
    <name evidence="12" type="ORF">EDD34_3406</name>
</gene>
<feature type="domain" description="ABC transmembrane type-1" evidence="11">
    <location>
        <begin position="49"/>
        <end position="323"/>
    </location>
</feature>
<proteinExistence type="predicted"/>
<feature type="domain" description="ABC transporter" evidence="10">
    <location>
        <begin position="354"/>
        <end position="587"/>
    </location>
</feature>
<feature type="transmembrane region" description="Helical" evidence="9">
    <location>
        <begin position="268"/>
        <end position="288"/>
    </location>
</feature>
<dbReference type="FunFam" id="3.40.50.300:FF:000604">
    <property type="entry name" value="ABC transporter B family member 28"/>
    <property type="match status" value="1"/>
</dbReference>
<dbReference type="SUPFAM" id="SSF52540">
    <property type="entry name" value="P-loop containing nucleoside triphosphate hydrolases"/>
    <property type="match status" value="2"/>
</dbReference>
<evidence type="ECO:0000256" key="4">
    <source>
        <dbReference type="ARBA" id="ARBA00022741"/>
    </source>
</evidence>
<dbReference type="GO" id="GO:0016887">
    <property type="term" value="F:ATP hydrolysis activity"/>
    <property type="evidence" value="ECO:0007669"/>
    <property type="project" value="InterPro"/>
</dbReference>
<feature type="transmembrane region" description="Helical" evidence="9">
    <location>
        <begin position="837"/>
        <end position="855"/>
    </location>
</feature>
<evidence type="ECO:0000259" key="10">
    <source>
        <dbReference type="PROSITE" id="PS50893"/>
    </source>
</evidence>
<dbReference type="PROSITE" id="PS50929">
    <property type="entry name" value="ABC_TM1F"/>
    <property type="match status" value="2"/>
</dbReference>
<dbReference type="InterPro" id="IPR036640">
    <property type="entry name" value="ABC1_TM_sf"/>
</dbReference>
<feature type="transmembrane region" description="Helical" evidence="9">
    <location>
        <begin position="294"/>
        <end position="315"/>
    </location>
</feature>
<dbReference type="PANTHER" id="PTHR24221:SF654">
    <property type="entry name" value="ATP-BINDING CASSETTE SUB-FAMILY B MEMBER 6"/>
    <property type="match status" value="1"/>
</dbReference>
<dbReference type="EMBL" id="RKQZ01000001">
    <property type="protein sequence ID" value="RPF22734.1"/>
    <property type="molecule type" value="Genomic_DNA"/>
</dbReference>
<keyword evidence="6 9" id="KW-1133">Transmembrane helix</keyword>
<keyword evidence="5" id="KW-0067">ATP-binding</keyword>
<dbReference type="GO" id="GO:0005524">
    <property type="term" value="F:ATP binding"/>
    <property type="evidence" value="ECO:0007669"/>
    <property type="project" value="UniProtKB-KW"/>
</dbReference>
<feature type="transmembrane region" description="Helical" evidence="9">
    <location>
        <begin position="76"/>
        <end position="94"/>
    </location>
</feature>
<feature type="transmembrane region" description="Helical" evidence="9">
    <location>
        <begin position="815"/>
        <end position="831"/>
    </location>
</feature>
<keyword evidence="4" id="KW-0547">Nucleotide-binding</keyword>
<dbReference type="AlphaFoldDB" id="A0A3N4YTN4"/>
<dbReference type="SUPFAM" id="SSF90123">
    <property type="entry name" value="ABC transporter transmembrane region"/>
    <property type="match status" value="2"/>
</dbReference>
<reference evidence="12 13" key="1">
    <citation type="submission" date="2018-11" db="EMBL/GenBank/DDBJ databases">
        <title>Sequencing the genomes of 1000 actinobacteria strains.</title>
        <authorList>
            <person name="Klenk H.-P."/>
        </authorList>
    </citation>
    <scope>NUCLEOTIDE SEQUENCE [LARGE SCALE GENOMIC DNA]</scope>
    <source>
        <strain evidence="12 13">DSM 15700</strain>
    </source>
</reference>
<dbReference type="Proteomes" id="UP000280501">
    <property type="component" value="Unassembled WGS sequence"/>
</dbReference>
<evidence type="ECO:0000256" key="5">
    <source>
        <dbReference type="ARBA" id="ARBA00022840"/>
    </source>
</evidence>
<evidence type="ECO:0000256" key="2">
    <source>
        <dbReference type="ARBA" id="ARBA00022448"/>
    </source>
</evidence>
<comment type="caution">
    <text evidence="12">The sequence shown here is derived from an EMBL/GenBank/DDBJ whole genome shotgun (WGS) entry which is preliminary data.</text>
</comment>
<evidence type="ECO:0000259" key="11">
    <source>
        <dbReference type="PROSITE" id="PS50929"/>
    </source>
</evidence>
<keyword evidence="7 9" id="KW-0472">Membrane</keyword>
<dbReference type="SMART" id="SM00382">
    <property type="entry name" value="AAA"/>
    <property type="match status" value="2"/>
</dbReference>
<dbReference type="InterPro" id="IPR027417">
    <property type="entry name" value="P-loop_NTPase"/>
</dbReference>
<dbReference type="GO" id="GO:0034040">
    <property type="term" value="F:ATPase-coupled lipid transmembrane transporter activity"/>
    <property type="evidence" value="ECO:0007669"/>
    <property type="project" value="TreeGrafter"/>
</dbReference>
<evidence type="ECO:0000256" key="3">
    <source>
        <dbReference type="ARBA" id="ARBA00022692"/>
    </source>
</evidence>
<dbReference type="Pfam" id="PF00664">
    <property type="entry name" value="ABC_membrane"/>
    <property type="match status" value="1"/>
</dbReference>
<feature type="transmembrane region" description="Helical" evidence="9">
    <location>
        <begin position="701"/>
        <end position="725"/>
    </location>
</feature>
<feature type="transmembrane region" description="Helical" evidence="9">
    <location>
        <begin position="745"/>
        <end position="765"/>
    </location>
</feature>
<keyword evidence="2" id="KW-0813">Transport</keyword>
<evidence type="ECO:0000256" key="1">
    <source>
        <dbReference type="ARBA" id="ARBA00004651"/>
    </source>
</evidence>
<feature type="transmembrane region" description="Helical" evidence="9">
    <location>
        <begin position="45"/>
        <end position="64"/>
    </location>
</feature>
<feature type="transmembrane region" description="Helical" evidence="9">
    <location>
        <begin position="919"/>
        <end position="939"/>
    </location>
</feature>
<evidence type="ECO:0000313" key="12">
    <source>
        <dbReference type="EMBL" id="RPF22734.1"/>
    </source>
</evidence>
<name>A0A3N4YTN4_9MICO</name>
<protein>
    <submittedName>
        <fullName evidence="12">ABC-type multidrug transport system fused ATPase/permease subunit</fullName>
    </submittedName>
</protein>
<sequence>MSVCRRSVSVMVQATFSPPQRATGTRDERVVGDPSRRLDWRRLRGPVAAVSLFALVVAVTAQAYGAVVAGRLAESATLLGVVLLAACLVGGAFLDSAGQVAWAGVTDRAEGKLRGDLLRAAMHQPLNTLNDQAVGEILDRVDDDTHAVGQLVRRQLWGAARSVVGCVPMWIIAGLQWWPAWFLFPVLVALTVLLIRGLLGQIVRLKVVEEAAWTDHAAAFEEAVAARDDLRTSLGRAFAIRRLAGLSAEVHRRLAAVVRVESRMLRRAGVVLHALLAGVAVVGAAMAADGGLGVGQLVTLFLVTAGFVAQTDMLIHHLPDIQEGLGAITRIKQMLGVAPEPEGGEPVPEPPLDLELRDLHFSYSEGTFALQGVDLVVPAGETVALVGRTGSGKSTLAGLLSRAVEPPRGAVFLGGVDVRDLDLQALRASVGVVTQRTEILAGTLAENIALFADVPREQIEAAVAELGLSDWAEGLPDGLDTLLGPGGTRLSAGEEQLVAFARLLVRHVQVVVLDEATARMDPLTEARVVAAADRLLTGRTGVLIAHRLTTIERAGHVAVLDHGKVVQQGRRAELARAAGPFRDLLEASASHAAEDGLLEEEPGGAVRRAVAPETTGAGPAGGLVSDDVPPVRGAELSAAGAAASPSSGDGIRAAGMGTAGTGAGAVGTRRRRGAPPEIEDPGDGPSLARTVLHAVFIRPAWGVFGVVLFLLFSMINAAGVLTTFLWGRIVEGIDSGAGIPLAEFIGLPVLLIASPIMLAHAIYVYPKWWIDILLRVRMSVMAGQTTQRRLPATPPGEIVARAMDADRFVNYTDRWVDFVNGLVVVAVATLIGRSWLVGAVLLSVMAISAGASAIGRPIAGRSATKSSAARAQFGRALVSALDSARTVKLAARTPQVHAHLRQVDSGRVRAAIFEHRVQAVLEGVPGVVLQAGVVVAWALLLQGTWSLATTLMVAGAVAGFGWFGMVAGMVITEAPGTRNWQKATSRFAGGVDLIDQPAGVDLSTGTAPEPAPGPREPLDHLELRGLTAVHDDGTIGVSGVDLTVRRGELVLLLGQVGSGKSSLLSSLAGLLEHTGEIRWNDTEVTEAQTFLRPGQVAYVAQIPRVLSGTFADNVRLDHERELEAPVEAARLAPDIADAGGPHSLVGHRGVRLSGGQVQRLALARALAADAELLLADDVSSALDAATELELWAALRERGTTVIGATSKRAALARADRVVVLDEGEVAAVGPWRDLAPTWAHLAG</sequence>
<dbReference type="PANTHER" id="PTHR24221">
    <property type="entry name" value="ATP-BINDING CASSETTE SUB-FAMILY B"/>
    <property type="match status" value="1"/>
</dbReference>
<dbReference type="GO" id="GO:0005737">
    <property type="term" value="C:cytoplasm"/>
    <property type="evidence" value="ECO:0007669"/>
    <property type="project" value="UniProtKB-ARBA"/>
</dbReference>
<evidence type="ECO:0000256" key="6">
    <source>
        <dbReference type="ARBA" id="ARBA00022989"/>
    </source>
</evidence>
<feature type="transmembrane region" description="Helical" evidence="9">
    <location>
        <begin position="945"/>
        <end position="972"/>
    </location>
</feature>
<keyword evidence="3 9" id="KW-0812">Transmembrane</keyword>
<feature type="region of interest" description="Disordered" evidence="8">
    <location>
        <begin position="657"/>
        <end position="682"/>
    </location>
</feature>
<feature type="transmembrane region" description="Helical" evidence="9">
    <location>
        <begin position="181"/>
        <end position="199"/>
    </location>
</feature>
<dbReference type="Pfam" id="PF00005">
    <property type="entry name" value="ABC_tran"/>
    <property type="match status" value="2"/>
</dbReference>
<dbReference type="InterPro" id="IPR003439">
    <property type="entry name" value="ABC_transporter-like_ATP-bd"/>
</dbReference>
<dbReference type="InterPro" id="IPR003593">
    <property type="entry name" value="AAA+_ATPase"/>
</dbReference>
<evidence type="ECO:0000256" key="8">
    <source>
        <dbReference type="SAM" id="MobiDB-lite"/>
    </source>
</evidence>
<comment type="subcellular location">
    <subcellularLocation>
        <location evidence="1">Cell membrane</location>
        <topology evidence="1">Multi-pass membrane protein</topology>
    </subcellularLocation>
</comment>
<dbReference type="GO" id="GO:0140359">
    <property type="term" value="F:ABC-type transporter activity"/>
    <property type="evidence" value="ECO:0007669"/>
    <property type="project" value="InterPro"/>
</dbReference>
<evidence type="ECO:0000313" key="13">
    <source>
        <dbReference type="Proteomes" id="UP000280501"/>
    </source>
</evidence>
<dbReference type="Gene3D" id="3.40.50.300">
    <property type="entry name" value="P-loop containing nucleotide triphosphate hydrolases"/>
    <property type="match status" value="2"/>
</dbReference>
<evidence type="ECO:0000256" key="9">
    <source>
        <dbReference type="SAM" id="Phobius"/>
    </source>
</evidence>
<accession>A0A3N4YTN4</accession>
<dbReference type="GO" id="GO:0005886">
    <property type="term" value="C:plasma membrane"/>
    <property type="evidence" value="ECO:0007669"/>
    <property type="project" value="UniProtKB-SubCell"/>
</dbReference>
<feature type="domain" description="ABC transmembrane type-1" evidence="11">
    <location>
        <begin position="706"/>
        <end position="962"/>
    </location>
</feature>
<keyword evidence="13" id="KW-1185">Reference proteome</keyword>
<dbReference type="InterPro" id="IPR011527">
    <property type="entry name" value="ABC1_TM_dom"/>
</dbReference>
<evidence type="ECO:0000256" key="7">
    <source>
        <dbReference type="ARBA" id="ARBA00023136"/>
    </source>
</evidence>
<dbReference type="PROSITE" id="PS50893">
    <property type="entry name" value="ABC_TRANSPORTER_2"/>
    <property type="match status" value="2"/>
</dbReference>
<dbReference type="Gene3D" id="1.20.1560.10">
    <property type="entry name" value="ABC transporter type 1, transmembrane domain"/>
    <property type="match status" value="2"/>
</dbReference>
<feature type="domain" description="ABC transporter" evidence="10">
    <location>
        <begin position="1021"/>
        <end position="1243"/>
    </location>
</feature>
<feature type="transmembrane region" description="Helical" evidence="9">
    <location>
        <begin position="156"/>
        <end position="175"/>
    </location>
</feature>
<organism evidence="12 13">
    <name type="scientific">Myceligenerans xiligouense</name>
    <dbReference type="NCBI Taxonomy" id="253184"/>
    <lineage>
        <taxon>Bacteria</taxon>
        <taxon>Bacillati</taxon>
        <taxon>Actinomycetota</taxon>
        <taxon>Actinomycetes</taxon>
        <taxon>Micrococcales</taxon>
        <taxon>Promicromonosporaceae</taxon>
        <taxon>Myceligenerans</taxon>
    </lineage>
</organism>